<name>A0A175VTN8_9PEZI</name>
<sequence>MALRLLFTLALAHRAAALLDGYVVKVTKVEHIQLASNLFADVVGAAIDEDDGLRACATADAVINSCYSAGALETDAPIAEFENCMCCQSNTPISSAYGDCAEYISSSVSGSDASTVLEAVSILWGVCSDAGRGVCAGGFATQTQPAASTRTRGSSSDVTAPAGCTSMMAIYSSCSEEIDFQTARLGEVAECFCQDRSGSFDTRFEDYASSCAPFARTAVPEDYEVISAFQTICDDAPPTSTSVLQFSSVSSRNPGAADLPGFNVPTETDSDTSSPAATDPPAAGGENTSTGLAAPGAMTPGFLTWVANLATFFLSFFILI</sequence>
<dbReference type="OrthoDB" id="4153189at2759"/>
<comment type="caution">
    <text evidence="4">The sequence shown here is derived from an EMBL/GenBank/DDBJ whole genome shotgun (WGS) entry which is preliminary data.</text>
</comment>
<dbReference type="EMBL" id="LCTW02000341">
    <property type="protein sequence ID" value="KXX74549.1"/>
    <property type="molecule type" value="Genomic_DNA"/>
</dbReference>
<proteinExistence type="predicted"/>
<evidence type="ECO:0000256" key="3">
    <source>
        <dbReference type="SAM" id="SignalP"/>
    </source>
</evidence>
<gene>
    <name evidence="4" type="ORF">MMYC01_209227</name>
</gene>
<keyword evidence="3" id="KW-0732">Signal</keyword>
<accession>A0A175VTN8</accession>
<keyword evidence="5" id="KW-1185">Reference proteome</keyword>
<evidence type="ECO:0000256" key="2">
    <source>
        <dbReference type="SAM" id="Phobius"/>
    </source>
</evidence>
<evidence type="ECO:0000256" key="1">
    <source>
        <dbReference type="SAM" id="MobiDB-lite"/>
    </source>
</evidence>
<feature type="compositionally biased region" description="Low complexity" evidence="1">
    <location>
        <begin position="271"/>
        <end position="283"/>
    </location>
</feature>
<keyword evidence="2" id="KW-1133">Transmembrane helix</keyword>
<organism evidence="4 5">
    <name type="scientific">Madurella mycetomatis</name>
    <dbReference type="NCBI Taxonomy" id="100816"/>
    <lineage>
        <taxon>Eukaryota</taxon>
        <taxon>Fungi</taxon>
        <taxon>Dikarya</taxon>
        <taxon>Ascomycota</taxon>
        <taxon>Pezizomycotina</taxon>
        <taxon>Sordariomycetes</taxon>
        <taxon>Sordariomycetidae</taxon>
        <taxon>Sordariales</taxon>
        <taxon>Sordariales incertae sedis</taxon>
        <taxon>Madurella</taxon>
    </lineage>
</organism>
<dbReference type="Proteomes" id="UP000078237">
    <property type="component" value="Unassembled WGS sequence"/>
</dbReference>
<dbReference type="AlphaFoldDB" id="A0A175VTN8"/>
<dbReference type="VEuPathDB" id="FungiDB:MMYC01_209227"/>
<evidence type="ECO:0000313" key="4">
    <source>
        <dbReference type="EMBL" id="KXX74549.1"/>
    </source>
</evidence>
<keyword evidence="2" id="KW-0472">Membrane</keyword>
<feature type="transmembrane region" description="Helical" evidence="2">
    <location>
        <begin position="302"/>
        <end position="319"/>
    </location>
</feature>
<feature type="signal peptide" evidence="3">
    <location>
        <begin position="1"/>
        <end position="17"/>
    </location>
</feature>
<keyword evidence="2" id="KW-0812">Transmembrane</keyword>
<feature type="region of interest" description="Disordered" evidence="1">
    <location>
        <begin position="251"/>
        <end position="291"/>
    </location>
</feature>
<reference evidence="4 5" key="1">
    <citation type="journal article" date="2016" name="Genome Announc.">
        <title>Genome Sequence of Madurella mycetomatis mm55, Isolated from a Human Mycetoma Case in Sudan.</title>
        <authorList>
            <person name="Smit S."/>
            <person name="Derks M.F."/>
            <person name="Bervoets S."/>
            <person name="Fahal A."/>
            <person name="van Leeuwen W."/>
            <person name="van Belkum A."/>
            <person name="van de Sande W.W."/>
        </authorList>
    </citation>
    <scope>NUCLEOTIDE SEQUENCE [LARGE SCALE GENOMIC DNA]</scope>
    <source>
        <strain evidence="5">mm55</strain>
    </source>
</reference>
<evidence type="ECO:0000313" key="5">
    <source>
        <dbReference type="Proteomes" id="UP000078237"/>
    </source>
</evidence>
<protein>
    <submittedName>
        <fullName evidence="4">Uncharacterized protein</fullName>
    </submittedName>
</protein>
<feature type="chain" id="PRO_5008043288" evidence="3">
    <location>
        <begin position="18"/>
        <end position="320"/>
    </location>
</feature>